<dbReference type="Proteomes" id="UP000253034">
    <property type="component" value="Unassembled WGS sequence"/>
</dbReference>
<dbReference type="EMBL" id="QPJT01000008">
    <property type="protein sequence ID" value="RCX17113.1"/>
    <property type="molecule type" value="Genomic_DNA"/>
</dbReference>
<name>A0A369B6H5_9FIRM</name>
<organism evidence="1 2">
    <name type="scientific">Anaerobacterium chartisolvens</name>
    <dbReference type="NCBI Taxonomy" id="1297424"/>
    <lineage>
        <taxon>Bacteria</taxon>
        <taxon>Bacillati</taxon>
        <taxon>Bacillota</taxon>
        <taxon>Clostridia</taxon>
        <taxon>Eubacteriales</taxon>
        <taxon>Oscillospiraceae</taxon>
        <taxon>Anaerobacterium</taxon>
    </lineage>
</organism>
<dbReference type="RefSeq" id="WP_114297357.1">
    <property type="nucleotide sequence ID" value="NZ_QPJT01000008.1"/>
</dbReference>
<keyword evidence="2" id="KW-1185">Reference proteome</keyword>
<gene>
    <name evidence="1" type="ORF">DFR58_1086</name>
</gene>
<reference evidence="1 2" key="1">
    <citation type="submission" date="2018-07" db="EMBL/GenBank/DDBJ databases">
        <title>Genomic Encyclopedia of Type Strains, Phase IV (KMG-IV): sequencing the most valuable type-strain genomes for metagenomic binning, comparative biology and taxonomic classification.</title>
        <authorList>
            <person name="Goeker M."/>
        </authorList>
    </citation>
    <scope>NUCLEOTIDE SEQUENCE [LARGE SCALE GENOMIC DNA]</scope>
    <source>
        <strain evidence="1 2">DSM 27016</strain>
    </source>
</reference>
<proteinExistence type="predicted"/>
<dbReference type="AlphaFoldDB" id="A0A369B6H5"/>
<comment type="caution">
    <text evidence="1">The sequence shown here is derived from an EMBL/GenBank/DDBJ whole genome shotgun (WGS) entry which is preliminary data.</text>
</comment>
<evidence type="ECO:0000313" key="1">
    <source>
        <dbReference type="EMBL" id="RCX17113.1"/>
    </source>
</evidence>
<accession>A0A369B6H5</accession>
<evidence type="ECO:0000313" key="2">
    <source>
        <dbReference type="Proteomes" id="UP000253034"/>
    </source>
</evidence>
<protein>
    <submittedName>
        <fullName evidence="1">Uncharacterized protein</fullName>
    </submittedName>
</protein>
<sequence length="59" mass="6388">MNDKTTDMDLLALRLKESFQASAFRLNTDYITKMNSDCPNGCKVDCPGGCLEGCIPGGK</sequence>